<sequence>MAMMTQMWLIFDLTGSALQLGLLGLARAIPGVVLNLVGGVLADKVDQRKLLMYSTMGMAGLYSVLATLTVAGVLEVWHVLSVVFFTGAFEAFQQPSRQSIFPNLIDRKDMMSAVGLNSTIHPGTRIFAPLIAGVLIDHVGMKHEGAATALYLVAGLNLVFSFALFKIHMAPVKRTNSTGGFQSLTQGMWYVANNRIFMLLILTSFSNAIFGMAHVTLLPVFTEKLMGESTGFYLALLTSAGGVGGLTGAFFAGSLGSIRRRGWLMLGGACNFGAVLILFAIAPVFWMLVGLEWLASASSQMFSVTAQSTLHGLVPDEYRGRVMGLWGMTHTVAQPLGGLQLGALANAIGATSALVISGSFAVVFALGG</sequence>
<dbReference type="InterPro" id="IPR010290">
    <property type="entry name" value="TM_effector"/>
</dbReference>
<organism evidence="9">
    <name type="scientific">marine metagenome</name>
    <dbReference type="NCBI Taxonomy" id="408172"/>
    <lineage>
        <taxon>unclassified sequences</taxon>
        <taxon>metagenomes</taxon>
        <taxon>ecological metagenomes</taxon>
    </lineage>
</organism>
<feature type="transmembrane region" description="Helical" evidence="7">
    <location>
        <begin position="232"/>
        <end position="251"/>
    </location>
</feature>
<dbReference type="PANTHER" id="PTHR23513:SF11">
    <property type="entry name" value="STAPHYLOFERRIN A TRANSPORTER"/>
    <property type="match status" value="1"/>
</dbReference>
<dbReference type="AlphaFoldDB" id="A0A382HCA7"/>
<dbReference type="EMBL" id="UINC01060237">
    <property type="protein sequence ID" value="SVB84537.1"/>
    <property type="molecule type" value="Genomic_DNA"/>
</dbReference>
<evidence type="ECO:0000256" key="2">
    <source>
        <dbReference type="ARBA" id="ARBA00022448"/>
    </source>
</evidence>
<keyword evidence="6 7" id="KW-0472">Membrane</keyword>
<evidence type="ECO:0000256" key="5">
    <source>
        <dbReference type="ARBA" id="ARBA00022989"/>
    </source>
</evidence>
<gene>
    <name evidence="9" type="ORF">METZ01_LOCUS237391</name>
</gene>
<dbReference type="GO" id="GO:0022857">
    <property type="term" value="F:transmembrane transporter activity"/>
    <property type="evidence" value="ECO:0007669"/>
    <property type="project" value="InterPro"/>
</dbReference>
<reference evidence="9" key="1">
    <citation type="submission" date="2018-05" db="EMBL/GenBank/DDBJ databases">
        <authorList>
            <person name="Lanie J.A."/>
            <person name="Ng W.-L."/>
            <person name="Kazmierczak K.M."/>
            <person name="Andrzejewski T.M."/>
            <person name="Davidsen T.M."/>
            <person name="Wayne K.J."/>
            <person name="Tettelin H."/>
            <person name="Glass J.I."/>
            <person name="Rusch D."/>
            <person name="Podicherti R."/>
            <person name="Tsui H.-C.T."/>
            <person name="Winkler M.E."/>
        </authorList>
    </citation>
    <scope>NUCLEOTIDE SEQUENCE</scope>
</reference>
<dbReference type="Gene3D" id="1.20.1250.20">
    <property type="entry name" value="MFS general substrate transporter like domains"/>
    <property type="match status" value="2"/>
</dbReference>
<dbReference type="InterPro" id="IPR036259">
    <property type="entry name" value="MFS_trans_sf"/>
</dbReference>
<evidence type="ECO:0000256" key="7">
    <source>
        <dbReference type="SAM" id="Phobius"/>
    </source>
</evidence>
<keyword evidence="3" id="KW-1003">Cell membrane</keyword>
<feature type="transmembrane region" description="Helical" evidence="7">
    <location>
        <begin position="196"/>
        <end position="220"/>
    </location>
</feature>
<dbReference type="GO" id="GO:0005886">
    <property type="term" value="C:plasma membrane"/>
    <property type="evidence" value="ECO:0007669"/>
    <property type="project" value="UniProtKB-SubCell"/>
</dbReference>
<feature type="domain" description="Major facilitator superfamily (MFS) profile" evidence="8">
    <location>
        <begin position="192"/>
        <end position="368"/>
    </location>
</feature>
<proteinExistence type="predicted"/>
<evidence type="ECO:0000256" key="1">
    <source>
        <dbReference type="ARBA" id="ARBA00004651"/>
    </source>
</evidence>
<feature type="transmembrane region" description="Helical" evidence="7">
    <location>
        <begin position="343"/>
        <end position="366"/>
    </location>
</feature>
<dbReference type="PROSITE" id="PS50850">
    <property type="entry name" value="MFS"/>
    <property type="match status" value="2"/>
</dbReference>
<evidence type="ECO:0000256" key="4">
    <source>
        <dbReference type="ARBA" id="ARBA00022692"/>
    </source>
</evidence>
<evidence type="ECO:0000256" key="3">
    <source>
        <dbReference type="ARBA" id="ARBA00022475"/>
    </source>
</evidence>
<dbReference type="PANTHER" id="PTHR23513">
    <property type="entry name" value="INTEGRAL MEMBRANE EFFLUX PROTEIN-RELATED"/>
    <property type="match status" value="1"/>
</dbReference>
<feature type="transmembrane region" description="Helical" evidence="7">
    <location>
        <begin position="148"/>
        <end position="165"/>
    </location>
</feature>
<dbReference type="Pfam" id="PF05977">
    <property type="entry name" value="MFS_3"/>
    <property type="match status" value="1"/>
</dbReference>
<keyword evidence="2" id="KW-0813">Transport</keyword>
<feature type="non-terminal residue" evidence="9">
    <location>
        <position position="368"/>
    </location>
</feature>
<name>A0A382HCA7_9ZZZZ</name>
<keyword evidence="5 7" id="KW-1133">Transmembrane helix</keyword>
<dbReference type="SUPFAM" id="SSF103473">
    <property type="entry name" value="MFS general substrate transporter"/>
    <property type="match status" value="1"/>
</dbReference>
<evidence type="ECO:0000313" key="9">
    <source>
        <dbReference type="EMBL" id="SVB84537.1"/>
    </source>
</evidence>
<dbReference type="InterPro" id="IPR020846">
    <property type="entry name" value="MFS_dom"/>
</dbReference>
<accession>A0A382HCA7</accession>
<protein>
    <recommendedName>
        <fullName evidence="8">Major facilitator superfamily (MFS) profile domain-containing protein</fullName>
    </recommendedName>
</protein>
<feature type="domain" description="Major facilitator superfamily (MFS) profile" evidence="8">
    <location>
        <begin position="1"/>
        <end position="172"/>
    </location>
</feature>
<feature type="transmembrane region" description="Helical" evidence="7">
    <location>
        <begin position="113"/>
        <end position="136"/>
    </location>
</feature>
<feature type="transmembrane region" description="Helical" evidence="7">
    <location>
        <begin position="59"/>
        <end position="92"/>
    </location>
</feature>
<evidence type="ECO:0000256" key="6">
    <source>
        <dbReference type="ARBA" id="ARBA00023136"/>
    </source>
</evidence>
<feature type="transmembrane region" description="Helical" evidence="7">
    <location>
        <begin position="263"/>
        <end position="289"/>
    </location>
</feature>
<evidence type="ECO:0000259" key="8">
    <source>
        <dbReference type="PROSITE" id="PS50850"/>
    </source>
</evidence>
<keyword evidence="4 7" id="KW-0812">Transmembrane</keyword>
<comment type="subcellular location">
    <subcellularLocation>
        <location evidence="1">Cell membrane</location>
        <topology evidence="1">Multi-pass membrane protein</topology>
    </subcellularLocation>
</comment>
<dbReference type="CDD" id="cd06173">
    <property type="entry name" value="MFS_MefA_like"/>
    <property type="match status" value="1"/>
</dbReference>